<gene>
    <name evidence="1" type="ORF">J2Z75_005012</name>
</gene>
<accession>A0ABS4EU72</accession>
<keyword evidence="2" id="KW-1185">Reference proteome</keyword>
<comment type="caution">
    <text evidence="1">The sequence shown here is derived from an EMBL/GenBank/DDBJ whole genome shotgun (WGS) entry which is preliminary data.</text>
</comment>
<evidence type="ECO:0000313" key="2">
    <source>
        <dbReference type="Proteomes" id="UP000823786"/>
    </source>
</evidence>
<organism evidence="1 2">
    <name type="scientific">Rhizobium herbae</name>
    <dbReference type="NCBI Taxonomy" id="508661"/>
    <lineage>
        <taxon>Bacteria</taxon>
        <taxon>Pseudomonadati</taxon>
        <taxon>Pseudomonadota</taxon>
        <taxon>Alphaproteobacteria</taxon>
        <taxon>Hyphomicrobiales</taxon>
        <taxon>Rhizobiaceae</taxon>
        <taxon>Rhizobium/Agrobacterium group</taxon>
        <taxon>Rhizobium</taxon>
    </lineage>
</organism>
<evidence type="ECO:0000313" key="1">
    <source>
        <dbReference type="EMBL" id="MBP1861483.1"/>
    </source>
</evidence>
<proteinExistence type="predicted"/>
<dbReference type="Proteomes" id="UP000823786">
    <property type="component" value="Unassembled WGS sequence"/>
</dbReference>
<protein>
    <submittedName>
        <fullName evidence="1">Uncharacterized protein</fullName>
    </submittedName>
</protein>
<dbReference type="RefSeq" id="WP_209855784.1">
    <property type="nucleotide sequence ID" value="NZ_JAGGJV010000010.1"/>
</dbReference>
<reference evidence="1 2" key="1">
    <citation type="submission" date="2021-03" db="EMBL/GenBank/DDBJ databases">
        <title>Genomic Encyclopedia of Type Strains, Phase IV (KMG-IV): sequencing the most valuable type-strain genomes for metagenomic binning, comparative biology and taxonomic classification.</title>
        <authorList>
            <person name="Goeker M."/>
        </authorList>
    </citation>
    <scope>NUCLEOTIDE SEQUENCE [LARGE SCALE GENOMIC DNA]</scope>
    <source>
        <strain evidence="1 2">DSM 26427</strain>
    </source>
</reference>
<sequence length="80" mass="8804">MPLYDVAAEMSAGVRRSRFLDLKLFFPGGYRVHGCHHTGDMAGTSSVAGRWSGVFPITAVWMKSRMIGVNRCRDASSLRA</sequence>
<dbReference type="EMBL" id="JAGGJV010000010">
    <property type="protein sequence ID" value="MBP1861483.1"/>
    <property type="molecule type" value="Genomic_DNA"/>
</dbReference>
<name>A0ABS4EU72_9HYPH</name>